<dbReference type="Pfam" id="PF06605">
    <property type="entry name" value="Prophage_tail"/>
    <property type="match status" value="1"/>
</dbReference>
<dbReference type="InterPro" id="IPR007119">
    <property type="entry name" value="Phage_tail_spike_N"/>
</dbReference>
<protein>
    <submittedName>
        <fullName evidence="2">Tail protein</fullName>
    </submittedName>
</protein>
<feature type="domain" description="Tail spike" evidence="1">
    <location>
        <begin position="157"/>
        <end position="359"/>
    </location>
</feature>
<dbReference type="NCBIfam" id="TIGR01665">
    <property type="entry name" value="put_anti_recept"/>
    <property type="match status" value="1"/>
</dbReference>
<proteinExistence type="predicted"/>
<sequence>MIPILYAASETDFTTNGIGLLTDAVSCTVTEERNGAYELTLVYPAKGHLAEYIAEDAIIKAKANDTDEPQLFRIYKSGKQIGSNTTWNAEHISYELTGNPVERFSVSGVNAEQALNRLLAAAVFKHKYTATSDITTVNSTSIADVVSVRKALGGVEGSILDTWGGEYHFNNYRIELLKARGADNGVTIEYGKNLTDAKQERNISNIATAIFPYAKYTPEGTENEVYVSLKEKTLVHAGAANYAYKRCEIVDFSSEWESGTIITEDMLRAKAEAYLEKISTEPDINITLSYAQLKKTKDYKNIQAMESVALCDTVTVRIDKLQIEATAKIVKAKYDSLKERYDTMEIGSVRTNLTKQLTATQQEITESIKRNQTRAEQIKKQIEQTIVDVTAAITGNSGGYVVLYPEKNPQEIYILDRPELSKAKNVWRWNLAGLGHSSTGVNGKFTTAITADGQIVADFITAGELTGSILRAGTVYAEALDVEYRNAVTKHADDAANKAYEDSLSKIQTTAEELKLLCKKISETAMHNYAADFTDDLSAPWYASSANNVVESSTTLGRYAKIVKASANYSSYIRCNTKKTPAGTYRVRYKAATIAGQENTARVQCSFKTTATTAAGELKSDDWTTFERDIELSSDYDGHIYFYATVSGTTVLIKDVEVLGLLRDYAEAQFTVNADNITAEVKRAQDAEKELKASIKINAKEIETKVTAGDVSSQIEQSAESIRCQAKKISWKSDSSEMTEDGKLTCNDVKINGGDINLIQTGNLPSISVYDAKKKQGFTIHRNNVYGFNDEGTNTITVTNNRIGSISLRGSSAGDGSESSLYSHMLSLDGAPGSGQYTNISATALYCTGSKHRVVRTQDYGDRLLCCYETPSPMFGDVGAAQIDETGKCLIFIEEKFAQTIDLEYQYDVFLTKYGPGDCYVSERTPSYFVVKGTKNLKFAWEVKTIQRDYENLRLEAHTQENEHTDYIYDVSAYMNTLLYQLD</sequence>
<dbReference type="EMBL" id="BK015541">
    <property type="protein sequence ID" value="DAE12014.1"/>
    <property type="molecule type" value="Genomic_DNA"/>
</dbReference>
<dbReference type="Gene3D" id="2.60.120.260">
    <property type="entry name" value="Galactose-binding domain-like"/>
    <property type="match status" value="1"/>
</dbReference>
<reference evidence="2" key="1">
    <citation type="journal article" date="2021" name="Proc. Natl. Acad. Sci. U.S.A.">
        <title>A Catalog of Tens of Thousands of Viruses from Human Metagenomes Reveals Hidden Associations with Chronic Diseases.</title>
        <authorList>
            <person name="Tisza M.J."/>
            <person name="Buck C.B."/>
        </authorList>
    </citation>
    <scope>NUCLEOTIDE SEQUENCE</scope>
    <source>
        <strain evidence="2">Ctv9K3</strain>
    </source>
</reference>
<evidence type="ECO:0000259" key="1">
    <source>
        <dbReference type="Pfam" id="PF06605"/>
    </source>
</evidence>
<evidence type="ECO:0000313" key="2">
    <source>
        <dbReference type="EMBL" id="DAE12014.1"/>
    </source>
</evidence>
<organism evidence="2">
    <name type="scientific">Myoviridae sp. ctv9K3</name>
    <dbReference type="NCBI Taxonomy" id="2825203"/>
    <lineage>
        <taxon>Viruses</taxon>
        <taxon>Duplodnaviria</taxon>
        <taxon>Heunggongvirae</taxon>
        <taxon>Uroviricota</taxon>
        <taxon>Caudoviricetes</taxon>
    </lineage>
</organism>
<dbReference type="InterPro" id="IPR010572">
    <property type="entry name" value="Tail_dom"/>
</dbReference>
<accession>A0A8S5PY93</accession>
<name>A0A8S5PY93_9CAUD</name>